<evidence type="ECO:0000313" key="9">
    <source>
        <dbReference type="Proteomes" id="UP000698028"/>
    </source>
</evidence>
<dbReference type="PANTHER" id="PTHR21248">
    <property type="entry name" value="CARDIOLIPIN SYNTHASE"/>
    <property type="match status" value="1"/>
</dbReference>
<feature type="region of interest" description="Disordered" evidence="6">
    <location>
        <begin position="1"/>
        <end position="28"/>
    </location>
</feature>
<evidence type="ECO:0000313" key="8">
    <source>
        <dbReference type="EMBL" id="MBW0144123.1"/>
    </source>
</evidence>
<dbReference type="RefSeq" id="WP_218632148.1">
    <property type="nucleotide sequence ID" value="NZ_JAHVAH010000001.1"/>
</dbReference>
<feature type="domain" description="PLD phosphodiesterase" evidence="7">
    <location>
        <begin position="120"/>
        <end position="147"/>
    </location>
</feature>
<dbReference type="InterPro" id="IPR001736">
    <property type="entry name" value="PLipase_D/transphosphatidylase"/>
</dbReference>
<dbReference type="Proteomes" id="UP000698028">
    <property type="component" value="Unassembled WGS sequence"/>
</dbReference>
<evidence type="ECO:0000259" key="7">
    <source>
        <dbReference type="PROSITE" id="PS50035"/>
    </source>
</evidence>
<keyword evidence="4" id="KW-0964">Secreted</keyword>
<comment type="caution">
    <text evidence="8">The sequence shown here is derived from an EMBL/GenBank/DDBJ whole genome shotgun (WGS) entry which is preliminary data.</text>
</comment>
<keyword evidence="9" id="KW-1185">Reference proteome</keyword>
<sequence length="398" mass="44867">MGKSETENSVSIDNPDPPITGEVDGNSLRLLPSGEERVGTMVEMIDAAEERIRLLFYLFEGDEEGTKVRDALARAAGRGVRVDMILDDFGTNGAPDDFFDPITEAGGETCVFHPHVGRRYFIRNHQKLAIFDGQRAIIGGANLSKDYLTDGREGCWRDLWLQIDGPTVEHAVNYFDALDDWTKNGKSSTTALKKIIVDFSQQEGKLRWVFGGPRPRISPMLNAIVQDIGSARSLKMVAAYFSPSRAMLRRIGDVAARGGEAAVLTAAKSDNNATIAAARHTYKRLLRRGVKMYEFDKCRLHMKLIVVDDAVYIGSSNFDFRSLYINLELMLRIEDADFAERMHEFAQSEMDGSQEITPELHAERSSWWRRLKWAISRWLVTSMDYTVSRRLNFPLTGE</sequence>
<evidence type="ECO:0000256" key="6">
    <source>
        <dbReference type="SAM" id="MobiDB-lite"/>
    </source>
</evidence>
<name>A0ABS6V3I7_9SPHN</name>
<evidence type="ECO:0000256" key="3">
    <source>
        <dbReference type="ARBA" id="ARBA00018392"/>
    </source>
</evidence>
<dbReference type="InterPro" id="IPR025202">
    <property type="entry name" value="PLD-like_dom"/>
</dbReference>
<reference evidence="8 9" key="1">
    <citation type="submission" date="2021-07" db="EMBL/GenBank/DDBJ databases">
        <title>The draft genome sequence of Sphingomicrobium sp. B8.</title>
        <authorList>
            <person name="Mu L."/>
        </authorList>
    </citation>
    <scope>NUCLEOTIDE SEQUENCE [LARGE SCALE GENOMIC DNA]</scope>
    <source>
        <strain evidence="8 9">B8</strain>
    </source>
</reference>
<comment type="function">
    <text evidence="1">Could be a virulence factor.</text>
</comment>
<protein>
    <recommendedName>
        <fullName evidence="3">Phospholipase D</fullName>
    </recommendedName>
    <alternativeName>
        <fullName evidence="5">Choline phosphatase</fullName>
    </alternativeName>
</protein>
<dbReference type="CDD" id="cd09159">
    <property type="entry name" value="PLDc_ybhO_like_2"/>
    <property type="match status" value="1"/>
</dbReference>
<dbReference type="Pfam" id="PF13091">
    <property type="entry name" value="PLDc_2"/>
    <property type="match status" value="2"/>
</dbReference>
<feature type="domain" description="PLD phosphodiesterase" evidence="7">
    <location>
        <begin position="296"/>
        <end position="322"/>
    </location>
</feature>
<evidence type="ECO:0000256" key="2">
    <source>
        <dbReference type="ARBA" id="ARBA00004613"/>
    </source>
</evidence>
<evidence type="ECO:0000256" key="4">
    <source>
        <dbReference type="ARBA" id="ARBA00022525"/>
    </source>
</evidence>
<comment type="subcellular location">
    <subcellularLocation>
        <location evidence="2">Secreted</location>
    </subcellularLocation>
</comment>
<dbReference type="PROSITE" id="PS50035">
    <property type="entry name" value="PLD"/>
    <property type="match status" value="2"/>
</dbReference>
<dbReference type="PANTHER" id="PTHR21248:SF12">
    <property type="entry name" value="CARDIOLIPIN SYNTHASE C"/>
    <property type="match status" value="1"/>
</dbReference>
<evidence type="ECO:0000256" key="1">
    <source>
        <dbReference type="ARBA" id="ARBA00003145"/>
    </source>
</evidence>
<evidence type="ECO:0000256" key="5">
    <source>
        <dbReference type="ARBA" id="ARBA00029594"/>
    </source>
</evidence>
<proteinExistence type="predicted"/>
<dbReference type="SMART" id="SM00155">
    <property type="entry name" value="PLDc"/>
    <property type="match status" value="2"/>
</dbReference>
<organism evidence="8 9">
    <name type="scientific">Sphingomicrobium clamense</name>
    <dbReference type="NCBI Taxonomy" id="2851013"/>
    <lineage>
        <taxon>Bacteria</taxon>
        <taxon>Pseudomonadati</taxon>
        <taxon>Pseudomonadota</taxon>
        <taxon>Alphaproteobacteria</taxon>
        <taxon>Sphingomonadales</taxon>
        <taxon>Sphingomonadaceae</taxon>
        <taxon>Sphingomicrobium</taxon>
    </lineage>
</organism>
<gene>
    <name evidence="8" type="ORF">KTQ36_02285</name>
</gene>
<dbReference type="CDD" id="cd09110">
    <property type="entry name" value="PLDc_CLS_1"/>
    <property type="match status" value="1"/>
</dbReference>
<dbReference type="EMBL" id="JAHVAH010000001">
    <property type="protein sequence ID" value="MBW0144123.1"/>
    <property type="molecule type" value="Genomic_DNA"/>
</dbReference>
<accession>A0ABS6V3I7</accession>